<accession>A0A3Q2YFB6</accession>
<proteinExistence type="predicted"/>
<reference evidence="1" key="1">
    <citation type="submission" date="2025-08" db="UniProtKB">
        <authorList>
            <consortium name="Ensembl"/>
        </authorList>
    </citation>
    <scope>IDENTIFICATION</scope>
</reference>
<keyword evidence="2" id="KW-1185">Reference proteome</keyword>
<reference evidence="1" key="2">
    <citation type="submission" date="2025-09" db="UniProtKB">
        <authorList>
            <consortium name="Ensembl"/>
        </authorList>
    </citation>
    <scope>IDENTIFICATION</scope>
</reference>
<dbReference type="Proteomes" id="UP000264820">
    <property type="component" value="Unplaced"/>
</dbReference>
<protein>
    <submittedName>
        <fullName evidence="1">Uncharacterized protein</fullName>
    </submittedName>
</protein>
<sequence length="86" mass="9863">MFLDSPHAIWILCPTFFHPNCPIWCLHCSSPLEQLAKLQALGKNICISQHSSAVVMFKIRTNYSSYGYPQNFGRAVALTMYWSRSH</sequence>
<dbReference type="Ensembl" id="ENSHCOT00000018923.1">
    <property type="protein sequence ID" value="ENSHCOP00000012002.1"/>
    <property type="gene ID" value="ENSHCOG00000014954.1"/>
</dbReference>
<dbReference type="AlphaFoldDB" id="A0A3Q2YFB6"/>
<evidence type="ECO:0000313" key="1">
    <source>
        <dbReference type="Ensembl" id="ENSHCOP00000012002.1"/>
    </source>
</evidence>
<organism evidence="1 2">
    <name type="scientific">Hippocampus comes</name>
    <name type="common">Tiger tail seahorse</name>
    <dbReference type="NCBI Taxonomy" id="109280"/>
    <lineage>
        <taxon>Eukaryota</taxon>
        <taxon>Metazoa</taxon>
        <taxon>Chordata</taxon>
        <taxon>Craniata</taxon>
        <taxon>Vertebrata</taxon>
        <taxon>Euteleostomi</taxon>
        <taxon>Actinopterygii</taxon>
        <taxon>Neopterygii</taxon>
        <taxon>Teleostei</taxon>
        <taxon>Neoteleostei</taxon>
        <taxon>Acanthomorphata</taxon>
        <taxon>Syngnathiaria</taxon>
        <taxon>Syngnathiformes</taxon>
        <taxon>Syngnathoidei</taxon>
        <taxon>Syngnathidae</taxon>
        <taxon>Hippocampus</taxon>
    </lineage>
</organism>
<evidence type="ECO:0000313" key="2">
    <source>
        <dbReference type="Proteomes" id="UP000264820"/>
    </source>
</evidence>
<name>A0A3Q2YFB6_HIPCM</name>